<accession>A0AB35YQT3</accession>
<name>A0AB35YQT3_9FLAO</name>
<evidence type="ECO:0000256" key="1">
    <source>
        <dbReference type="SAM" id="Phobius"/>
    </source>
</evidence>
<keyword evidence="5" id="KW-1185">Reference proteome</keyword>
<feature type="transmembrane region" description="Helical" evidence="1">
    <location>
        <begin position="237"/>
        <end position="266"/>
    </location>
</feature>
<evidence type="ECO:0008006" key="6">
    <source>
        <dbReference type="Google" id="ProtNLM"/>
    </source>
</evidence>
<dbReference type="AlphaFoldDB" id="A0AB35YQT3"/>
<comment type="caution">
    <text evidence="2">The sequence shown here is derived from an EMBL/GenBank/DDBJ whole genome shotgun (WGS) entry which is preliminary data.</text>
</comment>
<dbReference type="Proteomes" id="UP001388259">
    <property type="component" value="Unassembled WGS sequence"/>
</dbReference>
<sequence>MNNSINFKKQRELGSILTDIFKFIRLNWKLLFELILKIAGPALLILLIGFIFYLQSFVGGFGIIETVDAIDNFSTNVILSLLVVIVAGLVYYALLNGVVLHFIKSYIKNGGIVNKAEVIQGVKDDFWSLIGTSFLVAIIIFVGAMFCVIPGIYLGIVLSIAYAVVVFENRSVIDTISYCFDLVKGEWWATFATLFVTGLLYYFINIIFQVPQYIYFFIKAFTGSQEISADPSVMFDWVYLSLSTVGMVFQYLLYTIIVICSAFIYFNLNEKKNFTGTIEAIDSLGANNQ</sequence>
<reference evidence="2 5" key="1">
    <citation type="submission" date="2024-01" db="EMBL/GenBank/DDBJ databases">
        <title>Aequorivita flavus sp. nov., isolated from deep-sea sediment.</title>
        <authorList>
            <person name="Chen X."/>
        </authorList>
    </citation>
    <scope>NUCLEOTIDE SEQUENCE</scope>
    <source>
        <strain evidence="2">MCCC 1A16923</strain>
        <strain evidence="3 5">MCCC 1A16935</strain>
    </source>
</reference>
<feature type="transmembrane region" description="Helical" evidence="1">
    <location>
        <begin position="187"/>
        <end position="216"/>
    </location>
</feature>
<proteinExistence type="predicted"/>
<feature type="transmembrane region" description="Helical" evidence="1">
    <location>
        <begin position="73"/>
        <end position="94"/>
    </location>
</feature>
<evidence type="ECO:0000313" key="3">
    <source>
        <dbReference type="EMBL" id="MEM0572188.1"/>
    </source>
</evidence>
<evidence type="ECO:0000313" key="4">
    <source>
        <dbReference type="Proteomes" id="UP001388259"/>
    </source>
</evidence>
<organism evidence="2 4">
    <name type="scientific">Aequorivita flava</name>
    <dbReference type="NCBI Taxonomy" id="3114371"/>
    <lineage>
        <taxon>Bacteria</taxon>
        <taxon>Pseudomonadati</taxon>
        <taxon>Bacteroidota</taxon>
        <taxon>Flavobacteriia</taxon>
        <taxon>Flavobacteriales</taxon>
        <taxon>Flavobacteriaceae</taxon>
        <taxon>Aequorivita</taxon>
    </lineage>
</organism>
<dbReference type="Proteomes" id="UP001390963">
    <property type="component" value="Unassembled WGS sequence"/>
</dbReference>
<dbReference type="RefSeq" id="WP_279447726.1">
    <property type="nucleotide sequence ID" value="NZ_JAZBJM010000001.1"/>
</dbReference>
<keyword evidence="1" id="KW-1133">Transmembrane helix</keyword>
<feature type="transmembrane region" description="Helical" evidence="1">
    <location>
        <begin position="134"/>
        <end position="167"/>
    </location>
</feature>
<gene>
    <name evidence="3" type="ORF">VZD24_01555</name>
    <name evidence="2" type="ORF">VZD85_01805</name>
</gene>
<evidence type="ECO:0000313" key="2">
    <source>
        <dbReference type="EMBL" id="MEM0517071.1"/>
    </source>
</evidence>
<dbReference type="EMBL" id="JAZBJM010000001">
    <property type="protein sequence ID" value="MEM0517071.1"/>
    <property type="molecule type" value="Genomic_DNA"/>
</dbReference>
<keyword evidence="1" id="KW-0472">Membrane</keyword>
<feature type="transmembrane region" description="Helical" evidence="1">
    <location>
        <begin position="30"/>
        <end position="53"/>
    </location>
</feature>
<protein>
    <recommendedName>
        <fullName evidence="6">Glycerophosphoryl diester phosphodiesterase membrane domain-containing protein</fullName>
    </recommendedName>
</protein>
<keyword evidence="1" id="KW-0812">Transmembrane</keyword>
<dbReference type="EMBL" id="JBANCF010000001">
    <property type="protein sequence ID" value="MEM0572188.1"/>
    <property type="molecule type" value="Genomic_DNA"/>
</dbReference>
<evidence type="ECO:0000313" key="5">
    <source>
        <dbReference type="Proteomes" id="UP001390963"/>
    </source>
</evidence>